<evidence type="ECO:0000256" key="1">
    <source>
        <dbReference type="SAM" id="MobiDB-lite"/>
    </source>
</evidence>
<evidence type="ECO:0000313" key="3">
    <source>
        <dbReference type="EMBL" id="RKR89113.1"/>
    </source>
</evidence>
<evidence type="ECO:0000313" key="4">
    <source>
        <dbReference type="Proteomes" id="UP000277671"/>
    </source>
</evidence>
<dbReference type="EMBL" id="RBKT01000001">
    <property type="protein sequence ID" value="RKR89113.1"/>
    <property type="molecule type" value="Genomic_DNA"/>
</dbReference>
<feature type="transmembrane region" description="Helical" evidence="2">
    <location>
        <begin position="104"/>
        <end position="129"/>
    </location>
</feature>
<comment type="caution">
    <text evidence="3">The sequence shown here is derived from an EMBL/GenBank/DDBJ whole genome shotgun (WGS) entry which is preliminary data.</text>
</comment>
<sequence length="270" mass="27674">MSDLNPSAAPVARPRPSTVTIAGYLLYLVAGLQVVQLVLSLSVLDTFNDVFDEAYAGTDMADAGAAFGSASLIGGAVVGLVVAAGLVVLALLNNRGKNPARIVTWVLGGLFFCCSIAGLGLTAAGSALAPSSTDANTPDQAEIQRLLDERLPGWYNPLTLTLSVITVLALLAALVLLALPPSNEFFRKPQPVWEPPVPGAAYPAYPQAGYPQAGYPQSGPPQQYGPPTYPTPGDPAQQYGPPSGESAPPSSTPDDEPGSSAPPRSGPPTS</sequence>
<feature type="compositionally biased region" description="Low complexity" evidence="1">
    <location>
        <begin position="234"/>
        <end position="249"/>
    </location>
</feature>
<feature type="transmembrane region" description="Helical" evidence="2">
    <location>
        <begin position="154"/>
        <end position="179"/>
    </location>
</feature>
<gene>
    <name evidence="3" type="ORF">BDK92_3450</name>
</gene>
<feature type="transmembrane region" description="Helical" evidence="2">
    <location>
        <begin position="64"/>
        <end position="92"/>
    </location>
</feature>
<evidence type="ECO:0000256" key="2">
    <source>
        <dbReference type="SAM" id="Phobius"/>
    </source>
</evidence>
<protein>
    <submittedName>
        <fullName evidence="3">Uncharacterized protein</fullName>
    </submittedName>
</protein>
<keyword evidence="2" id="KW-0472">Membrane</keyword>
<reference evidence="3 4" key="1">
    <citation type="submission" date="2018-10" db="EMBL/GenBank/DDBJ databases">
        <title>Sequencing the genomes of 1000 actinobacteria strains.</title>
        <authorList>
            <person name="Klenk H.-P."/>
        </authorList>
    </citation>
    <scope>NUCLEOTIDE SEQUENCE [LARGE SCALE GENOMIC DNA]</scope>
    <source>
        <strain evidence="3 4">DSM 45175</strain>
    </source>
</reference>
<dbReference type="AlphaFoldDB" id="A0A495JJK8"/>
<keyword evidence="2" id="KW-0812">Transmembrane</keyword>
<feature type="compositionally biased region" description="Low complexity" evidence="1">
    <location>
        <begin position="204"/>
        <end position="222"/>
    </location>
</feature>
<keyword evidence="4" id="KW-1185">Reference proteome</keyword>
<feature type="transmembrane region" description="Helical" evidence="2">
    <location>
        <begin position="21"/>
        <end position="44"/>
    </location>
</feature>
<accession>A0A495JJK8</accession>
<keyword evidence="2" id="KW-1133">Transmembrane helix</keyword>
<organism evidence="3 4">
    <name type="scientific">Micromonospora pisi</name>
    <dbReference type="NCBI Taxonomy" id="589240"/>
    <lineage>
        <taxon>Bacteria</taxon>
        <taxon>Bacillati</taxon>
        <taxon>Actinomycetota</taxon>
        <taxon>Actinomycetes</taxon>
        <taxon>Micromonosporales</taxon>
        <taxon>Micromonosporaceae</taxon>
        <taxon>Micromonospora</taxon>
    </lineage>
</organism>
<proteinExistence type="predicted"/>
<name>A0A495JJK8_9ACTN</name>
<feature type="compositionally biased region" description="Pro residues" evidence="1">
    <location>
        <begin position="223"/>
        <end position="233"/>
    </location>
</feature>
<dbReference type="Proteomes" id="UP000277671">
    <property type="component" value="Unassembled WGS sequence"/>
</dbReference>
<dbReference type="RefSeq" id="WP_147457025.1">
    <property type="nucleotide sequence ID" value="NZ_RBKT01000001.1"/>
</dbReference>
<feature type="region of interest" description="Disordered" evidence="1">
    <location>
        <begin position="204"/>
        <end position="270"/>
    </location>
</feature>